<sequence length="547" mass="65434">MNILISAIANDYTDDWITRILSKLDIENCGICYSTLEFARDSYSIKYTTCYFLHTKMKEGDYSDYEKMMYEAPPVDSQLLRNMSQYENQVFWMMERCDSADFNTRWEHYIKHLRFWNHVLDKMNIDIYFSVTTTHEVYDFIIYCLCKIKGIKYISGFAFSYYSRYHLLEDIYNPLPTFKNEMMSLMDACMDKTIDEIILKPEVQEMYDFYVGSGDRTPYYMKLSKIHFRHEIFNCLYNNFALARMVVNLKIKLCNKRYVRAFWYFLYRVNFIFGAFIRLFSWSINAYKWFEKKKYSTRIFNEFDVALEYYNENIDDIDIKKKYIYVALHLQPENTSSPLGGDYVDQALMIEMLSFFLPKNWLLYVKENPKQAMQDFKYDRSLYRSVHFYERIKKCKNVKLVSIQEDTYKLIDNAMAVATLTGTVGLEAITKGIPCLMFGHSYLQYAPNVYTVRTNNDCKRAIENIQQKKSNDTLYYKKIKIYFKALEKYVAVATPEYQLLNEDEIERSKVALSNAFYKKIKSMYKDHIREESRGKSEGICFERSDHT</sequence>
<organism evidence="1 2">
    <name type="scientific">Selenomonas ruminantium</name>
    <dbReference type="NCBI Taxonomy" id="971"/>
    <lineage>
        <taxon>Bacteria</taxon>
        <taxon>Bacillati</taxon>
        <taxon>Bacillota</taxon>
        <taxon>Negativicutes</taxon>
        <taxon>Selenomonadales</taxon>
        <taxon>Selenomonadaceae</taxon>
        <taxon>Selenomonas</taxon>
    </lineage>
</organism>
<dbReference type="Proteomes" id="UP000182958">
    <property type="component" value="Unassembled WGS sequence"/>
</dbReference>
<keyword evidence="2" id="KW-1185">Reference proteome</keyword>
<reference evidence="2" key="1">
    <citation type="submission" date="2016-11" db="EMBL/GenBank/DDBJ databases">
        <authorList>
            <person name="Varghese N."/>
            <person name="Submissions S."/>
        </authorList>
    </citation>
    <scope>NUCLEOTIDE SEQUENCE [LARGE SCALE GENOMIC DNA]</scope>
    <source>
        <strain evidence="2">C3</strain>
    </source>
</reference>
<dbReference type="AlphaFoldDB" id="A0A1K1NRF5"/>
<dbReference type="EMBL" id="FPJA01000006">
    <property type="protein sequence ID" value="SFW37006.1"/>
    <property type="molecule type" value="Genomic_DNA"/>
</dbReference>
<accession>A0A1K1NRF5</accession>
<evidence type="ECO:0000313" key="1">
    <source>
        <dbReference type="EMBL" id="SFW37006.1"/>
    </source>
</evidence>
<proteinExistence type="predicted"/>
<gene>
    <name evidence="1" type="ORF">SAMN02910323_1533</name>
</gene>
<protein>
    <recommendedName>
        <fullName evidence="3">Capsule polysaccharide biosynthesis protein</fullName>
    </recommendedName>
</protein>
<dbReference type="RefSeq" id="WP_177241784.1">
    <property type="nucleotide sequence ID" value="NZ_FPJA01000006.1"/>
</dbReference>
<name>A0A1K1NRF5_SELRU</name>
<evidence type="ECO:0000313" key="2">
    <source>
        <dbReference type="Proteomes" id="UP000182958"/>
    </source>
</evidence>
<evidence type="ECO:0008006" key="3">
    <source>
        <dbReference type="Google" id="ProtNLM"/>
    </source>
</evidence>